<dbReference type="RefSeq" id="WP_342022664.1">
    <property type="nucleotide sequence ID" value="NZ_CP151657.1"/>
</dbReference>
<feature type="signal peptide" evidence="1">
    <location>
        <begin position="1"/>
        <end position="27"/>
    </location>
</feature>
<evidence type="ECO:0000313" key="3">
    <source>
        <dbReference type="Proteomes" id="UP001448858"/>
    </source>
</evidence>
<evidence type="ECO:0000256" key="1">
    <source>
        <dbReference type="SAM" id="SignalP"/>
    </source>
</evidence>
<accession>A0ABZ2ZUV3</accession>
<dbReference type="Gene3D" id="3.40.190.10">
    <property type="entry name" value="Periplasmic binding protein-like II"/>
    <property type="match status" value="2"/>
</dbReference>
<gene>
    <name evidence="2" type="ORF">AAE021_12500</name>
</gene>
<dbReference type="Pfam" id="PF01547">
    <property type="entry name" value="SBP_bac_1"/>
    <property type="match status" value="1"/>
</dbReference>
<dbReference type="PANTHER" id="PTHR43649">
    <property type="entry name" value="ARABINOSE-BINDING PROTEIN-RELATED"/>
    <property type="match status" value="1"/>
</dbReference>
<keyword evidence="1" id="KW-0732">Signal</keyword>
<dbReference type="SUPFAM" id="SSF53850">
    <property type="entry name" value="Periplasmic binding protein-like II"/>
    <property type="match status" value="1"/>
</dbReference>
<proteinExistence type="predicted"/>
<dbReference type="EMBL" id="CP151657">
    <property type="protein sequence ID" value="WZP15003.1"/>
    <property type="molecule type" value="Genomic_DNA"/>
</dbReference>
<dbReference type="PROSITE" id="PS51257">
    <property type="entry name" value="PROKAR_LIPOPROTEIN"/>
    <property type="match status" value="1"/>
</dbReference>
<keyword evidence="3" id="KW-1185">Reference proteome</keyword>
<reference evidence="2 3" key="1">
    <citation type="submission" date="2024-04" db="EMBL/GenBank/DDBJ databases">
        <title>Arthrobacter sp. from Plains bison fecal sample.</title>
        <authorList>
            <person name="Ruzzini A."/>
        </authorList>
    </citation>
    <scope>NUCLEOTIDE SEQUENCE [LARGE SCALE GENOMIC DNA]</scope>
    <source>
        <strain evidence="2 3">EINP1</strain>
    </source>
</reference>
<sequence>MKKFSPRRRPLAAAVTLAVALAAGLTACGGSDGASTEYSEENPAGLAFSWWGSDPRHQANQAIIDSFEASNPAITVEGQFGDWNGYWDRLATTTAGGDAADIITMDEQYLQEYAGRGALADLSTLKGLDLSKFDESTLNSGKYEDGLYGLSTGRNVYVVMANKDLFDQAGVPLPDDSTWTWDDYYRISKEVSSKLDGVSGTDYGALDVDLNIWLRQQGESLYNQDGEGIGYDNANAVSWFEHLLKVRDDGGGSTAAQAVEDQAGTLESASFPNNRAAMDWYWSNQLGALEEASGSDITMLRAPSSTGKAEDSGMFFKASMYWSVSAASDYQDAAGEFVNYLANNAEAAEKLLLDRGVPVNPDMRAAIEPVISESDSEVMSFLEEVEPDLETSPRPAPVGASGVQLLVNRYASEVLFGNLTPEEAAEQMTGEIESLIG</sequence>
<evidence type="ECO:0000313" key="2">
    <source>
        <dbReference type="EMBL" id="WZP15003.1"/>
    </source>
</evidence>
<protein>
    <submittedName>
        <fullName evidence="2">Extracellular solute-binding protein</fullName>
    </submittedName>
</protein>
<dbReference type="InterPro" id="IPR006059">
    <property type="entry name" value="SBP"/>
</dbReference>
<dbReference type="Proteomes" id="UP001448858">
    <property type="component" value="Chromosome"/>
</dbReference>
<dbReference type="InterPro" id="IPR050490">
    <property type="entry name" value="Bact_solute-bd_prot1"/>
</dbReference>
<feature type="chain" id="PRO_5045545964" evidence="1">
    <location>
        <begin position="28"/>
        <end position="437"/>
    </location>
</feature>
<organism evidence="2 3">
    <name type="scientific">Arthrobacter citreus</name>
    <dbReference type="NCBI Taxonomy" id="1670"/>
    <lineage>
        <taxon>Bacteria</taxon>
        <taxon>Bacillati</taxon>
        <taxon>Actinomycetota</taxon>
        <taxon>Actinomycetes</taxon>
        <taxon>Micrococcales</taxon>
        <taxon>Micrococcaceae</taxon>
        <taxon>Arthrobacter</taxon>
    </lineage>
</organism>
<name>A0ABZ2ZUV3_9MICC</name>
<dbReference type="PANTHER" id="PTHR43649:SF11">
    <property type="entry name" value="ABC TRANSPORTER SUBSTRATE-BINDING PROTEIN YESO-RELATED"/>
    <property type="match status" value="1"/>
</dbReference>